<dbReference type="Proteomes" id="UP001054837">
    <property type="component" value="Unassembled WGS sequence"/>
</dbReference>
<evidence type="ECO:0000313" key="3">
    <source>
        <dbReference type="Proteomes" id="UP001054837"/>
    </source>
</evidence>
<keyword evidence="3" id="KW-1185">Reference proteome</keyword>
<organism evidence="2 3">
    <name type="scientific">Caerostris darwini</name>
    <dbReference type="NCBI Taxonomy" id="1538125"/>
    <lineage>
        <taxon>Eukaryota</taxon>
        <taxon>Metazoa</taxon>
        <taxon>Ecdysozoa</taxon>
        <taxon>Arthropoda</taxon>
        <taxon>Chelicerata</taxon>
        <taxon>Arachnida</taxon>
        <taxon>Araneae</taxon>
        <taxon>Araneomorphae</taxon>
        <taxon>Entelegynae</taxon>
        <taxon>Araneoidea</taxon>
        <taxon>Araneidae</taxon>
        <taxon>Caerostris</taxon>
    </lineage>
</organism>
<dbReference type="EMBL" id="BPLQ01001451">
    <property type="protein sequence ID" value="GIX81849.1"/>
    <property type="molecule type" value="Genomic_DNA"/>
</dbReference>
<comment type="caution">
    <text evidence="2">The sequence shown here is derived from an EMBL/GenBank/DDBJ whole genome shotgun (WGS) entry which is preliminary data.</text>
</comment>
<sequence>MFYNGAISIQNVMPLGKQESNHNAIMTVPIALQNARQVLLNWKFFLAINVTREYKNDARNRDVTINEKRMPNRKGKNETIKSFDTRDGNGNQ</sequence>
<reference evidence="2 3" key="1">
    <citation type="submission" date="2021-06" db="EMBL/GenBank/DDBJ databases">
        <title>Caerostris darwini draft genome.</title>
        <authorList>
            <person name="Kono N."/>
            <person name="Arakawa K."/>
        </authorList>
    </citation>
    <scope>NUCLEOTIDE SEQUENCE [LARGE SCALE GENOMIC DNA]</scope>
</reference>
<name>A0AAV4NAJ2_9ARAC</name>
<protein>
    <submittedName>
        <fullName evidence="2">Uncharacterized protein</fullName>
    </submittedName>
</protein>
<evidence type="ECO:0000256" key="1">
    <source>
        <dbReference type="SAM" id="MobiDB-lite"/>
    </source>
</evidence>
<feature type="region of interest" description="Disordered" evidence="1">
    <location>
        <begin position="62"/>
        <end position="92"/>
    </location>
</feature>
<evidence type="ECO:0000313" key="2">
    <source>
        <dbReference type="EMBL" id="GIX81849.1"/>
    </source>
</evidence>
<gene>
    <name evidence="2" type="ORF">CDAR_115921</name>
</gene>
<dbReference type="AlphaFoldDB" id="A0AAV4NAJ2"/>
<accession>A0AAV4NAJ2</accession>
<proteinExistence type="predicted"/>